<dbReference type="GO" id="GO:0003700">
    <property type="term" value="F:DNA-binding transcription factor activity"/>
    <property type="evidence" value="ECO:0007669"/>
    <property type="project" value="TreeGrafter"/>
</dbReference>
<keyword evidence="7" id="KW-1185">Reference proteome</keyword>
<dbReference type="InterPro" id="IPR050707">
    <property type="entry name" value="HTH_MetabolicPath_Reg"/>
</dbReference>
<feature type="domain" description="HTH iclR-type" evidence="4">
    <location>
        <begin position="17"/>
        <end position="79"/>
    </location>
</feature>
<dbReference type="InterPro" id="IPR036388">
    <property type="entry name" value="WH-like_DNA-bd_sf"/>
</dbReference>
<evidence type="ECO:0000256" key="3">
    <source>
        <dbReference type="ARBA" id="ARBA00023163"/>
    </source>
</evidence>
<evidence type="ECO:0000256" key="2">
    <source>
        <dbReference type="ARBA" id="ARBA00023125"/>
    </source>
</evidence>
<dbReference type="InterPro" id="IPR036390">
    <property type="entry name" value="WH_DNA-bd_sf"/>
</dbReference>
<dbReference type="InterPro" id="IPR014757">
    <property type="entry name" value="Tscrpt_reg_IclR_C"/>
</dbReference>
<dbReference type="KEGG" id="dde:Dde_1546"/>
<dbReference type="GO" id="GO:0003677">
    <property type="term" value="F:DNA binding"/>
    <property type="evidence" value="ECO:0007669"/>
    <property type="project" value="UniProtKB-KW"/>
</dbReference>
<dbReference type="AlphaFoldDB" id="Q311Q3"/>
<organism evidence="6 7">
    <name type="scientific">Oleidesulfovibrio alaskensis (strain ATCC BAA-1058 / DSM 17464 / G20)</name>
    <name type="common">Desulfovibrio alaskensis</name>
    <dbReference type="NCBI Taxonomy" id="207559"/>
    <lineage>
        <taxon>Bacteria</taxon>
        <taxon>Pseudomonadati</taxon>
        <taxon>Thermodesulfobacteriota</taxon>
        <taxon>Desulfovibrionia</taxon>
        <taxon>Desulfovibrionales</taxon>
        <taxon>Desulfovibrionaceae</taxon>
        <taxon>Oleidesulfovibrio</taxon>
    </lineage>
</organism>
<dbReference type="Gene3D" id="3.30.450.40">
    <property type="match status" value="1"/>
</dbReference>
<dbReference type="InterPro" id="IPR029016">
    <property type="entry name" value="GAF-like_dom_sf"/>
</dbReference>
<dbReference type="HOGENOM" id="CLU_062618_0_1_7"/>
<dbReference type="Proteomes" id="UP000002710">
    <property type="component" value="Chromosome"/>
</dbReference>
<dbReference type="PROSITE" id="PS51077">
    <property type="entry name" value="HTH_ICLR"/>
    <property type="match status" value="1"/>
</dbReference>
<reference evidence="6 7" key="1">
    <citation type="journal article" date="2011" name="J. Bacteriol.">
        <title>Complete genome sequence and updated annotation of Desulfovibrio alaskensis G20.</title>
        <authorList>
            <person name="Hauser L.J."/>
            <person name="Land M.L."/>
            <person name="Brown S.D."/>
            <person name="Larimer F."/>
            <person name="Keller K.L."/>
            <person name="Rapp-Giles B.J."/>
            <person name="Price M.N."/>
            <person name="Lin M."/>
            <person name="Bruce D.C."/>
            <person name="Detter J.C."/>
            <person name="Tapia R."/>
            <person name="Han C.S."/>
            <person name="Goodwin L.A."/>
            <person name="Cheng J.F."/>
            <person name="Pitluck S."/>
            <person name="Copeland A."/>
            <person name="Lucas S."/>
            <person name="Nolan M."/>
            <person name="Lapidus A.L."/>
            <person name="Palumbo A.V."/>
            <person name="Wall J.D."/>
        </authorList>
    </citation>
    <scope>NUCLEOTIDE SEQUENCE [LARGE SCALE GENOMIC DNA]</scope>
    <source>
        <strain evidence="7">ATCC BAA 1058 / DSM 17464 / G20</strain>
    </source>
</reference>
<gene>
    <name evidence="6" type="ordered locus">Dde_1546</name>
</gene>
<dbReference type="Pfam" id="PF09339">
    <property type="entry name" value="HTH_IclR"/>
    <property type="match status" value="1"/>
</dbReference>
<keyword evidence="3" id="KW-0804">Transcription</keyword>
<sequence>MAEEPAVTDRRPDPLFVHSLQRALMVLEAFDSTARNLSLSDLSRKTGLNKSAVQRFLFTWEALGYLEKDTDTKRYSLSPKVMSLSYHYLKDKRLVEIATPVLLEMRKRTGCASYLGILYEQDVMYLIRLPQRFILLESTLAGRRVPAFCGGRALLSCLPQNSARSLIEQSIRTQLTPFTITDSEANMRAVRQAAELGYAVSRQEQLIGEVSVSAPVLSSGGTLLAAVYISADNNEWDDSRIAAELAPVVLKAASDIGRQF</sequence>
<dbReference type="EMBL" id="CP000112">
    <property type="protein sequence ID" value="ABB38343.1"/>
    <property type="molecule type" value="Genomic_DNA"/>
</dbReference>
<dbReference type="eggNOG" id="COG1414">
    <property type="taxonomic scope" value="Bacteria"/>
</dbReference>
<evidence type="ECO:0000259" key="4">
    <source>
        <dbReference type="PROSITE" id="PS51077"/>
    </source>
</evidence>
<dbReference type="InterPro" id="IPR005471">
    <property type="entry name" value="Tscrpt_reg_IclR_N"/>
</dbReference>
<accession>Q311Q3</accession>
<proteinExistence type="predicted"/>
<dbReference type="RefSeq" id="WP_011367505.1">
    <property type="nucleotide sequence ID" value="NC_007519.1"/>
</dbReference>
<dbReference type="PANTHER" id="PTHR30136">
    <property type="entry name" value="HELIX-TURN-HELIX TRANSCRIPTIONAL REGULATOR, ICLR FAMILY"/>
    <property type="match status" value="1"/>
</dbReference>
<evidence type="ECO:0000259" key="5">
    <source>
        <dbReference type="PROSITE" id="PS51078"/>
    </source>
</evidence>
<dbReference type="Gene3D" id="1.10.10.10">
    <property type="entry name" value="Winged helix-like DNA-binding domain superfamily/Winged helix DNA-binding domain"/>
    <property type="match status" value="1"/>
</dbReference>
<dbReference type="GO" id="GO:0045892">
    <property type="term" value="P:negative regulation of DNA-templated transcription"/>
    <property type="evidence" value="ECO:0007669"/>
    <property type="project" value="TreeGrafter"/>
</dbReference>
<keyword evidence="2" id="KW-0238">DNA-binding</keyword>
<evidence type="ECO:0000313" key="6">
    <source>
        <dbReference type="EMBL" id="ABB38343.1"/>
    </source>
</evidence>
<dbReference type="Pfam" id="PF01614">
    <property type="entry name" value="IclR_C"/>
    <property type="match status" value="1"/>
</dbReference>
<dbReference type="PANTHER" id="PTHR30136:SF34">
    <property type="entry name" value="TRANSCRIPTIONAL REGULATOR"/>
    <property type="match status" value="1"/>
</dbReference>
<evidence type="ECO:0000313" key="7">
    <source>
        <dbReference type="Proteomes" id="UP000002710"/>
    </source>
</evidence>
<dbReference type="STRING" id="207559.Dde_1546"/>
<dbReference type="FunFam" id="1.10.10.10:FF:000056">
    <property type="entry name" value="IclR family transcriptional regulator"/>
    <property type="match status" value="1"/>
</dbReference>
<feature type="domain" description="IclR-ED" evidence="5">
    <location>
        <begin position="80"/>
        <end position="260"/>
    </location>
</feature>
<evidence type="ECO:0000256" key="1">
    <source>
        <dbReference type="ARBA" id="ARBA00023015"/>
    </source>
</evidence>
<dbReference type="SUPFAM" id="SSF46785">
    <property type="entry name" value="Winged helix' DNA-binding domain"/>
    <property type="match status" value="1"/>
</dbReference>
<name>Q311Q3_OLEA2</name>
<protein>
    <submittedName>
        <fullName evidence="6">Transcriptional regulator, IclR family</fullName>
    </submittedName>
</protein>
<dbReference type="PROSITE" id="PS51078">
    <property type="entry name" value="ICLR_ED"/>
    <property type="match status" value="1"/>
</dbReference>
<dbReference type="SMART" id="SM00346">
    <property type="entry name" value="HTH_ICLR"/>
    <property type="match status" value="1"/>
</dbReference>
<keyword evidence="1" id="KW-0805">Transcription regulation</keyword>
<dbReference type="SUPFAM" id="SSF55781">
    <property type="entry name" value="GAF domain-like"/>
    <property type="match status" value="1"/>
</dbReference>